<dbReference type="Gene3D" id="3.40.50.1000">
    <property type="entry name" value="HAD superfamily/HAD-like"/>
    <property type="match status" value="1"/>
</dbReference>
<evidence type="ECO:0000313" key="2">
    <source>
        <dbReference type="EMBL" id="OAK69087.1"/>
    </source>
</evidence>
<dbReference type="Proteomes" id="UP000077881">
    <property type="component" value="Unassembled WGS sequence"/>
</dbReference>
<evidence type="ECO:0000256" key="1">
    <source>
        <dbReference type="SAM" id="Phobius"/>
    </source>
</evidence>
<dbReference type="STRING" id="217031.ABB05_14030"/>
<accession>A0A177ZM88</accession>
<reference evidence="2 3" key="1">
    <citation type="submission" date="2015-05" db="EMBL/GenBank/DDBJ databases">
        <title>Comparison of genome.</title>
        <authorList>
            <person name="Zheng Z."/>
            <person name="Sun M."/>
        </authorList>
    </citation>
    <scope>NUCLEOTIDE SEQUENCE [LARGE SCALE GENOMIC DNA]</scope>
    <source>
        <strain evidence="2 3">G25-74</strain>
    </source>
</reference>
<protein>
    <submittedName>
        <fullName evidence="2">Uncharacterized protein</fullName>
    </submittedName>
</protein>
<keyword evidence="1" id="KW-0472">Membrane</keyword>
<evidence type="ECO:0000313" key="3">
    <source>
        <dbReference type="Proteomes" id="UP000077881"/>
    </source>
</evidence>
<keyword evidence="1" id="KW-1133">Transmembrane helix</keyword>
<dbReference type="InterPro" id="IPR023214">
    <property type="entry name" value="HAD_sf"/>
</dbReference>
<dbReference type="AlphaFoldDB" id="A0A177ZM88"/>
<keyword evidence="1" id="KW-0812">Transmembrane</keyword>
<proteinExistence type="predicted"/>
<sequence length="130" mass="14967">MPPVKKAIKAIDNNIRINFIFFSSQITILTFFYNNYHLLFCLTIRDYSKLHPLIQYTKPNAKLDPEVFALGADQLNTPYKQYVMFGDSQVGLEAAKSIGMLAIRFGQELDLLQVDIIFSTLKKFPFGVYF</sequence>
<dbReference type="Pfam" id="PF00702">
    <property type="entry name" value="Hydrolase"/>
    <property type="match status" value="1"/>
</dbReference>
<dbReference type="EMBL" id="LDJR01000054">
    <property type="protein sequence ID" value="OAK69087.1"/>
    <property type="molecule type" value="Genomic_DNA"/>
</dbReference>
<organism evidence="2 3">
    <name type="scientific">Lederbergia galactosidilytica</name>
    <dbReference type="NCBI Taxonomy" id="217031"/>
    <lineage>
        <taxon>Bacteria</taxon>
        <taxon>Bacillati</taxon>
        <taxon>Bacillota</taxon>
        <taxon>Bacilli</taxon>
        <taxon>Bacillales</taxon>
        <taxon>Bacillaceae</taxon>
        <taxon>Lederbergia</taxon>
    </lineage>
</organism>
<dbReference type="RefSeq" id="WP_064468369.1">
    <property type="nucleotide sequence ID" value="NZ_LDJR01000054.1"/>
</dbReference>
<comment type="caution">
    <text evidence="2">The sequence shown here is derived from an EMBL/GenBank/DDBJ whole genome shotgun (WGS) entry which is preliminary data.</text>
</comment>
<dbReference type="InterPro" id="IPR036412">
    <property type="entry name" value="HAD-like_sf"/>
</dbReference>
<name>A0A177ZM88_9BACI</name>
<feature type="transmembrane region" description="Helical" evidence="1">
    <location>
        <begin position="15"/>
        <end position="33"/>
    </location>
</feature>
<gene>
    <name evidence="2" type="ORF">ABB05_14030</name>
</gene>
<dbReference type="SUPFAM" id="SSF56784">
    <property type="entry name" value="HAD-like"/>
    <property type="match status" value="1"/>
</dbReference>
<keyword evidence="3" id="KW-1185">Reference proteome</keyword>
<dbReference type="PATRIC" id="fig|217031.6.peg.3020"/>